<comment type="caution">
    <text evidence="1">The sequence shown here is derived from an EMBL/GenBank/DDBJ whole genome shotgun (WGS) entry which is preliminary data.</text>
</comment>
<sequence length="137" mass="14922">MCFQSGRRFVTEAHLCPFSSQQLYTLTPLLIFDPLSKSSLTAIAQLHAADLHFLLKIWACSHLVSSLVKTVDPWTASKAECEAGAHDLHSISLIAGLVREDTLQGVNSSCSSSRLISKSLKRSCISEAGTKLFCPDE</sequence>
<dbReference type="EMBL" id="JAHRIP010029472">
    <property type="protein sequence ID" value="MEQ2291839.1"/>
    <property type="molecule type" value="Genomic_DNA"/>
</dbReference>
<gene>
    <name evidence="1" type="ORF">AMECASPLE_017001</name>
</gene>
<evidence type="ECO:0000313" key="1">
    <source>
        <dbReference type="EMBL" id="MEQ2291839.1"/>
    </source>
</evidence>
<name>A0ABV0YDE7_9TELE</name>
<reference evidence="1 2" key="1">
    <citation type="submission" date="2021-06" db="EMBL/GenBank/DDBJ databases">
        <authorList>
            <person name="Palmer J.M."/>
        </authorList>
    </citation>
    <scope>NUCLEOTIDE SEQUENCE [LARGE SCALE GENOMIC DNA]</scope>
    <source>
        <strain evidence="1 2">AS_MEX2019</strain>
        <tissue evidence="1">Muscle</tissue>
    </source>
</reference>
<organism evidence="1 2">
    <name type="scientific">Ameca splendens</name>
    <dbReference type="NCBI Taxonomy" id="208324"/>
    <lineage>
        <taxon>Eukaryota</taxon>
        <taxon>Metazoa</taxon>
        <taxon>Chordata</taxon>
        <taxon>Craniata</taxon>
        <taxon>Vertebrata</taxon>
        <taxon>Euteleostomi</taxon>
        <taxon>Actinopterygii</taxon>
        <taxon>Neopterygii</taxon>
        <taxon>Teleostei</taxon>
        <taxon>Neoteleostei</taxon>
        <taxon>Acanthomorphata</taxon>
        <taxon>Ovalentaria</taxon>
        <taxon>Atherinomorphae</taxon>
        <taxon>Cyprinodontiformes</taxon>
        <taxon>Goodeidae</taxon>
        <taxon>Ameca</taxon>
    </lineage>
</organism>
<keyword evidence="2" id="KW-1185">Reference proteome</keyword>
<accession>A0ABV0YDE7</accession>
<dbReference type="Proteomes" id="UP001469553">
    <property type="component" value="Unassembled WGS sequence"/>
</dbReference>
<protein>
    <submittedName>
        <fullName evidence="1">Uncharacterized protein</fullName>
    </submittedName>
</protein>
<evidence type="ECO:0000313" key="2">
    <source>
        <dbReference type="Proteomes" id="UP001469553"/>
    </source>
</evidence>
<proteinExistence type="predicted"/>